<gene>
    <name evidence="4" type="ORF">FIBSPDRAFT_811290</name>
</gene>
<evidence type="ECO:0000259" key="3">
    <source>
        <dbReference type="Pfam" id="PF07859"/>
    </source>
</evidence>
<dbReference type="Proteomes" id="UP000076532">
    <property type="component" value="Unassembled WGS sequence"/>
</dbReference>
<keyword evidence="5" id="KW-1185">Reference proteome</keyword>
<dbReference type="SUPFAM" id="SSF53474">
    <property type="entry name" value="alpha/beta-Hydrolases"/>
    <property type="match status" value="1"/>
</dbReference>
<dbReference type="Gene3D" id="3.40.50.1820">
    <property type="entry name" value="alpha/beta hydrolase"/>
    <property type="match status" value="1"/>
</dbReference>
<dbReference type="STRING" id="436010.A0A166VXT7"/>
<reference evidence="4 5" key="1">
    <citation type="journal article" date="2016" name="Mol. Biol. Evol.">
        <title>Comparative Genomics of Early-Diverging Mushroom-Forming Fungi Provides Insights into the Origins of Lignocellulose Decay Capabilities.</title>
        <authorList>
            <person name="Nagy L.G."/>
            <person name="Riley R."/>
            <person name="Tritt A."/>
            <person name="Adam C."/>
            <person name="Daum C."/>
            <person name="Floudas D."/>
            <person name="Sun H."/>
            <person name="Yadav J.S."/>
            <person name="Pangilinan J."/>
            <person name="Larsson K.H."/>
            <person name="Matsuura K."/>
            <person name="Barry K."/>
            <person name="Labutti K."/>
            <person name="Kuo R."/>
            <person name="Ohm R.A."/>
            <person name="Bhattacharya S.S."/>
            <person name="Shirouzu T."/>
            <person name="Yoshinaga Y."/>
            <person name="Martin F.M."/>
            <person name="Grigoriev I.V."/>
            <person name="Hibbett D.S."/>
        </authorList>
    </citation>
    <scope>NUCLEOTIDE SEQUENCE [LARGE SCALE GENOMIC DNA]</scope>
    <source>
        <strain evidence="4 5">CBS 109695</strain>
    </source>
</reference>
<keyword evidence="1" id="KW-0378">Hydrolase</keyword>
<keyword evidence="2" id="KW-1133">Transmembrane helix</keyword>
<evidence type="ECO:0000256" key="1">
    <source>
        <dbReference type="ARBA" id="ARBA00022801"/>
    </source>
</evidence>
<evidence type="ECO:0000313" key="5">
    <source>
        <dbReference type="Proteomes" id="UP000076532"/>
    </source>
</evidence>
<dbReference type="OrthoDB" id="2152029at2759"/>
<organism evidence="4 5">
    <name type="scientific">Athelia psychrophila</name>
    <dbReference type="NCBI Taxonomy" id="1759441"/>
    <lineage>
        <taxon>Eukaryota</taxon>
        <taxon>Fungi</taxon>
        <taxon>Dikarya</taxon>
        <taxon>Basidiomycota</taxon>
        <taxon>Agaricomycotina</taxon>
        <taxon>Agaricomycetes</taxon>
        <taxon>Agaricomycetidae</taxon>
        <taxon>Atheliales</taxon>
        <taxon>Atheliaceae</taxon>
        <taxon>Athelia</taxon>
    </lineage>
</organism>
<dbReference type="PANTHER" id="PTHR48081">
    <property type="entry name" value="AB HYDROLASE SUPERFAMILY PROTEIN C4A8.06C"/>
    <property type="match status" value="1"/>
</dbReference>
<dbReference type="InterPro" id="IPR029058">
    <property type="entry name" value="AB_hydrolase_fold"/>
</dbReference>
<protein>
    <submittedName>
        <fullName evidence="4">Alpha/beta-hydrolase</fullName>
    </submittedName>
</protein>
<dbReference type="InterPro" id="IPR050300">
    <property type="entry name" value="GDXG_lipolytic_enzyme"/>
</dbReference>
<dbReference type="Pfam" id="PF07859">
    <property type="entry name" value="Abhydrolase_3"/>
    <property type="match status" value="1"/>
</dbReference>
<accession>A0A166VXT7</accession>
<keyword evidence="2" id="KW-0812">Transmembrane</keyword>
<dbReference type="PANTHER" id="PTHR48081:SF31">
    <property type="entry name" value="STERYL ACETYL HYDROLASE MUG81-RELATED"/>
    <property type="match status" value="1"/>
</dbReference>
<dbReference type="EMBL" id="KV417483">
    <property type="protein sequence ID" value="KZP33171.1"/>
    <property type="molecule type" value="Genomic_DNA"/>
</dbReference>
<evidence type="ECO:0000313" key="4">
    <source>
        <dbReference type="EMBL" id="KZP33171.1"/>
    </source>
</evidence>
<dbReference type="GO" id="GO:0016787">
    <property type="term" value="F:hydrolase activity"/>
    <property type="evidence" value="ECO:0007669"/>
    <property type="project" value="UniProtKB-KW"/>
</dbReference>
<name>A0A166VXT7_9AGAM</name>
<sequence>MMRWSSIRQLQWFQTPSIETYKMWCHNQRVEPAVDALRDGSHLMWIGRRRYDRVVLYFHGGGFLVPLTVQAIIFIRAMQIQLNETTPGVGVAILAYSPAPFETFPTQLEQANSALAHLFANGLSSQNLQIIGDSAGGNLALQVFSHALHPEILPTIAPSPLASTAPLEGVFLLSPWVNPQAMGSDAGSFHENRKKDIMTPATYRYWGEHGAPLHSLPASQHAFVAPNLAPKGWYDGMEGFVSRVLITAGEYECPRDDIVAFREDGLREYQDATMVLIREGVHDDPVAEIVAAAMGAGERGATEKSIVDWLHRGFK</sequence>
<feature type="transmembrane region" description="Helical" evidence="2">
    <location>
        <begin position="54"/>
        <end position="75"/>
    </location>
</feature>
<keyword evidence="2" id="KW-0472">Membrane</keyword>
<evidence type="ECO:0000256" key="2">
    <source>
        <dbReference type="SAM" id="Phobius"/>
    </source>
</evidence>
<dbReference type="AlphaFoldDB" id="A0A166VXT7"/>
<proteinExistence type="predicted"/>
<dbReference type="InterPro" id="IPR013094">
    <property type="entry name" value="AB_hydrolase_3"/>
</dbReference>
<feature type="domain" description="Alpha/beta hydrolase fold-3" evidence="3">
    <location>
        <begin position="55"/>
        <end position="282"/>
    </location>
</feature>